<feature type="transmembrane region" description="Helical" evidence="9">
    <location>
        <begin position="897"/>
        <end position="917"/>
    </location>
</feature>
<feature type="transmembrane region" description="Helical" evidence="9">
    <location>
        <begin position="923"/>
        <end position="947"/>
    </location>
</feature>
<feature type="transmembrane region" description="Helical" evidence="9">
    <location>
        <begin position="12"/>
        <end position="31"/>
    </location>
</feature>
<dbReference type="RefSeq" id="WP_007191181.1">
    <property type="nucleotide sequence ID" value="NZ_AFWV01000001.1"/>
</dbReference>
<feature type="transmembrane region" description="Helical" evidence="9">
    <location>
        <begin position="342"/>
        <end position="361"/>
    </location>
</feature>
<comment type="subcellular location">
    <subcellularLocation>
        <location evidence="1 9">Cell inner membrane</location>
        <topology evidence="1 9">Multi-pass membrane protein</topology>
    </subcellularLocation>
</comment>
<proteinExistence type="inferred from homology"/>
<dbReference type="Gene3D" id="3.30.70.1430">
    <property type="entry name" value="Multidrug efflux transporter AcrB pore domain"/>
    <property type="match status" value="2"/>
</dbReference>
<keyword evidence="3 9" id="KW-0813">Transport</keyword>
<dbReference type="PRINTS" id="PR00702">
    <property type="entry name" value="ACRIFLAVINRP"/>
</dbReference>
<dbReference type="NCBIfam" id="TIGR00915">
    <property type="entry name" value="2A0602"/>
    <property type="match status" value="1"/>
</dbReference>
<dbReference type="GO" id="GO:0009636">
    <property type="term" value="P:response to toxic substance"/>
    <property type="evidence" value="ECO:0007669"/>
    <property type="project" value="UniProtKB-ARBA"/>
</dbReference>
<feature type="transmembrane region" description="Helical" evidence="9">
    <location>
        <begin position="536"/>
        <end position="556"/>
    </location>
</feature>
<keyword evidence="5 9" id="KW-0997">Cell inner membrane</keyword>
<dbReference type="NCBIfam" id="NF000282">
    <property type="entry name" value="RND_permease_1"/>
    <property type="match status" value="1"/>
</dbReference>
<dbReference type="AlphaFoldDB" id="F9U5V2"/>
<dbReference type="Gene3D" id="3.30.70.1440">
    <property type="entry name" value="Multidrug efflux transporter AcrB pore domain"/>
    <property type="match status" value="1"/>
</dbReference>
<dbReference type="Gene3D" id="3.30.70.1320">
    <property type="entry name" value="Multidrug efflux transporter AcrB pore domain like"/>
    <property type="match status" value="1"/>
</dbReference>
<evidence type="ECO:0000256" key="8">
    <source>
        <dbReference type="ARBA" id="ARBA00023136"/>
    </source>
</evidence>
<evidence type="ECO:0000256" key="1">
    <source>
        <dbReference type="ARBA" id="ARBA00004429"/>
    </source>
</evidence>
<feature type="transmembrane region" description="Helical" evidence="9">
    <location>
        <begin position="872"/>
        <end position="890"/>
    </location>
</feature>
<keyword evidence="12" id="KW-1185">Reference proteome</keyword>
<evidence type="ECO:0000256" key="5">
    <source>
        <dbReference type="ARBA" id="ARBA00022519"/>
    </source>
</evidence>
<dbReference type="InterPro" id="IPR001036">
    <property type="entry name" value="Acrflvin-R"/>
</dbReference>
<dbReference type="SUPFAM" id="SSF82866">
    <property type="entry name" value="Multidrug efflux transporter AcrB transmembrane domain"/>
    <property type="match status" value="2"/>
</dbReference>
<dbReference type="STRING" id="768671.ThimaDRAFT_0303"/>
<evidence type="ECO:0000256" key="9">
    <source>
        <dbReference type="RuleBase" id="RU364070"/>
    </source>
</evidence>
<dbReference type="eggNOG" id="COG0841">
    <property type="taxonomic scope" value="Bacteria"/>
</dbReference>
<dbReference type="GO" id="GO:0042910">
    <property type="term" value="F:xenobiotic transmembrane transporter activity"/>
    <property type="evidence" value="ECO:0007669"/>
    <property type="project" value="TreeGrafter"/>
</dbReference>
<reference evidence="11 12" key="1">
    <citation type="submission" date="2011-06" db="EMBL/GenBank/DDBJ databases">
        <title>The draft genome of Thiocapsa marina 5811.</title>
        <authorList>
            <consortium name="US DOE Joint Genome Institute (JGI-PGF)"/>
            <person name="Lucas S."/>
            <person name="Han J."/>
            <person name="Cheng J.-F."/>
            <person name="Goodwin L."/>
            <person name="Pitluck S."/>
            <person name="Peters L."/>
            <person name="Land M.L."/>
            <person name="Hauser L."/>
            <person name="Vogl K."/>
            <person name="Liu Z."/>
            <person name="Imhoff J."/>
            <person name="Thiel V."/>
            <person name="Frigaard N.-U."/>
            <person name="Bryant D."/>
            <person name="Woyke T.J."/>
        </authorList>
    </citation>
    <scope>NUCLEOTIDE SEQUENCE [LARGE SCALE GENOMIC DNA]</scope>
    <source>
        <strain evidence="11 12">5811</strain>
    </source>
</reference>
<feature type="transmembrane region" description="Helical" evidence="9">
    <location>
        <begin position="368"/>
        <end position="389"/>
    </location>
</feature>
<dbReference type="Proteomes" id="UP000005459">
    <property type="component" value="Unassembled WGS sequence"/>
</dbReference>
<dbReference type="OrthoDB" id="9758297at2"/>
<feature type="transmembrane region" description="Helical" evidence="9">
    <location>
        <begin position="1008"/>
        <end position="1030"/>
    </location>
</feature>
<dbReference type="Gene3D" id="1.20.1640.10">
    <property type="entry name" value="Multidrug efflux transporter AcrB transmembrane domain"/>
    <property type="match status" value="2"/>
</dbReference>
<evidence type="ECO:0000313" key="11">
    <source>
        <dbReference type="EMBL" id="EGV20525.1"/>
    </source>
</evidence>
<accession>F9U5V2</accession>
<dbReference type="SUPFAM" id="SSF82714">
    <property type="entry name" value="Multidrug efflux transporter AcrB TolC docking domain, DN and DC subdomains"/>
    <property type="match status" value="2"/>
</dbReference>
<dbReference type="PANTHER" id="PTHR32063:SF76">
    <property type="entry name" value="EFFLUX PUMP MEMBRANE TRANSPORTER"/>
    <property type="match status" value="1"/>
</dbReference>
<keyword evidence="7 9" id="KW-1133">Transmembrane helix</keyword>
<keyword evidence="4" id="KW-1003">Cell membrane</keyword>
<feature type="transmembrane region" description="Helical" evidence="9">
    <location>
        <begin position="395"/>
        <end position="415"/>
    </location>
</feature>
<dbReference type="SUPFAM" id="SSF82693">
    <property type="entry name" value="Multidrug efflux transporter AcrB pore domain, PN1, PN2, PC1 and PC2 subdomains"/>
    <property type="match status" value="4"/>
</dbReference>
<feature type="transmembrane region" description="Helical" evidence="9">
    <location>
        <begin position="436"/>
        <end position="460"/>
    </location>
</feature>
<feature type="region of interest" description="Disordered" evidence="10">
    <location>
        <begin position="1039"/>
        <end position="1061"/>
    </location>
</feature>
<keyword evidence="8 9" id="KW-0472">Membrane</keyword>
<evidence type="ECO:0000256" key="2">
    <source>
        <dbReference type="ARBA" id="ARBA00010942"/>
    </source>
</evidence>
<comment type="similarity">
    <text evidence="2 9">Belongs to the resistance-nodulation-cell division (RND) (TC 2.A.6) family.</text>
</comment>
<dbReference type="Gene3D" id="3.30.2090.10">
    <property type="entry name" value="Multidrug efflux transporter AcrB TolC docking domain, DN and DC subdomains"/>
    <property type="match status" value="2"/>
</dbReference>
<dbReference type="PANTHER" id="PTHR32063">
    <property type="match status" value="1"/>
</dbReference>
<evidence type="ECO:0000256" key="10">
    <source>
        <dbReference type="SAM" id="MobiDB-lite"/>
    </source>
</evidence>
<protein>
    <recommendedName>
        <fullName evidence="9">Efflux pump membrane transporter</fullName>
    </recommendedName>
</protein>
<gene>
    <name evidence="11" type="ORF">ThimaDRAFT_0303</name>
</gene>
<dbReference type="EMBL" id="AFWV01000001">
    <property type="protein sequence ID" value="EGV20525.1"/>
    <property type="molecule type" value="Genomic_DNA"/>
</dbReference>
<organism evidence="11 12">
    <name type="scientific">Thiocapsa marina 5811</name>
    <dbReference type="NCBI Taxonomy" id="768671"/>
    <lineage>
        <taxon>Bacteria</taxon>
        <taxon>Pseudomonadati</taxon>
        <taxon>Pseudomonadota</taxon>
        <taxon>Gammaproteobacteria</taxon>
        <taxon>Chromatiales</taxon>
        <taxon>Chromatiaceae</taxon>
        <taxon>Thiocapsa</taxon>
    </lineage>
</organism>
<evidence type="ECO:0000313" key="12">
    <source>
        <dbReference type="Proteomes" id="UP000005459"/>
    </source>
</evidence>
<dbReference type="FunFam" id="3.30.70.1430:FF:000001">
    <property type="entry name" value="Efflux pump membrane transporter"/>
    <property type="match status" value="1"/>
</dbReference>
<evidence type="ECO:0000256" key="4">
    <source>
        <dbReference type="ARBA" id="ARBA00022475"/>
    </source>
</evidence>
<feature type="transmembrane region" description="Helical" evidence="9">
    <location>
        <begin position="968"/>
        <end position="988"/>
    </location>
</feature>
<dbReference type="InterPro" id="IPR004764">
    <property type="entry name" value="MdtF-like"/>
</dbReference>
<dbReference type="Pfam" id="PF00873">
    <property type="entry name" value="ACR_tran"/>
    <property type="match status" value="1"/>
</dbReference>
<keyword evidence="6 9" id="KW-0812">Transmembrane</keyword>
<dbReference type="GO" id="GO:0005886">
    <property type="term" value="C:plasma membrane"/>
    <property type="evidence" value="ECO:0007669"/>
    <property type="project" value="UniProtKB-SubCell"/>
</dbReference>
<feature type="transmembrane region" description="Helical" evidence="9">
    <location>
        <begin position="472"/>
        <end position="499"/>
    </location>
</feature>
<dbReference type="InterPro" id="IPR027463">
    <property type="entry name" value="AcrB_DN_DC_subdom"/>
</dbReference>
<sequence>MISKVFVDRPRLAAVVSTVIVVAGLLAMFSIPVSQYPDIVPPVVQVTASYPGADAQTIADTVGSPIEQQVNGVEGMIYMSSTASSAGTYNLTVTFEVGTDPNIAQVNTQNRVTQALAQLPQEVQSLGVTVQAESTNLLLVVSVFSPDGSKDPIFLSNFTTINVLNEISRLPGVGQASLFGPLKYSMRIWLQPEKMSALGITPGDVINAIESQNLQAALGQIGGPPIGADQVLQYAIVTEGQLVQPSEFEQIVVRTGADGAIVRIQDIAEVELGAQAYTQISYLNGKPAAAIGIYQSPQANALDVAESVQAELETLKSRFPAGVEAEVIYDSTLFVKASIEEIIFTLGITSVIVLLVVFIFLQDLRATIVPALTIPVSLIGVFVVLIALGFSANTISLFAVVLAIGLVVDDAIVVVENVQRIMLEEGLDRRAASLKAMQQVTGPIISTTLVLFAIFAPVAFLPGITGEMFRQFAVTISAAVAISALNALTLSPVLCSLFLRKPKEAKRGPFAWFNTGFDKTRDGYVSIVRIFARRSAIAGLLIVLIGGAAVLILGRLPTGFIPNEDQGALFVDVSLPSGSALPRTTDVLKQVQAIASSTPGVANVMTVSGYSMLTGSASSNSGLGVIVLDPWDERKTPELSIKGLLGRLQAQMSAIPEATVFLFPPPPIPGLGSASGFAMQLEALGGQSPLELTQVLQGLIATAMEDPRIGRAYSSFSADVPQLFLELDRTKAQYMDVPVSDVFETLQATFGSTYVNNFTYQGQTYQVNVQADQNARMTVDDLSGTYVRSNNGDMVPIGTLATIRDDLGADLVFRYNEFLTAMINGTPAPGYSAGDAMAAMQEAAKKALPDGYTFEWTALSLQESQQSASSEIAVFGLAVLFGYLFLVALYESWSIPFAVLTSVTVAILGAGVTLWLAKLDNDLYTQIGLVLLIGLAAKNAILIVEFAKEQREAGKSLLDAALIAAHMRFRAVLMTALAFIIGLMPLVLATGAGANARIHLGSTVLGGMLFAVIFGILLIPALYVMFQWLGEKGGAWIKPKPEDADDDAGAQPTAEATKGGG</sequence>
<evidence type="ECO:0000256" key="3">
    <source>
        <dbReference type="ARBA" id="ARBA00022448"/>
    </source>
</evidence>
<dbReference type="GO" id="GO:0015562">
    <property type="term" value="F:efflux transmembrane transporter activity"/>
    <property type="evidence" value="ECO:0007669"/>
    <property type="project" value="InterPro"/>
</dbReference>
<dbReference type="PATRIC" id="fig|768671.3.peg.341"/>
<evidence type="ECO:0000256" key="6">
    <source>
        <dbReference type="ARBA" id="ARBA00022692"/>
    </source>
</evidence>
<dbReference type="FunFam" id="1.20.1640.10:FF:000001">
    <property type="entry name" value="Efflux pump membrane transporter"/>
    <property type="match status" value="1"/>
</dbReference>
<name>F9U5V2_9GAMM</name>
<evidence type="ECO:0000256" key="7">
    <source>
        <dbReference type="ARBA" id="ARBA00022989"/>
    </source>
</evidence>